<dbReference type="PANTHER" id="PTHR10579">
    <property type="entry name" value="CALCIUM-ACTIVATED CHLORIDE CHANNEL REGULATOR"/>
    <property type="match status" value="1"/>
</dbReference>
<accession>F2JM77</accession>
<sequence>MQQRNSKKPVALLAVLAIVMFGVIYLGISFTQDRGKDQTVISTENATEKLDSLYRKVAVETVEARKEPVTLEETALEDTLPDIDKSPVTVENTTDDYIEIFASPEKAGSDKDGWLNEVAEDFNHAGIQVNGSTVSVKVRNVASGLGKDYILSGKYVPDAYTPSNELWGDMISDQGGKVTLFKERLVGNVAGIVLSKSKNDELTKKYGAINLKTITDAVANNEIAMGYTNPFASSTGLNFLLSTLSTFDSQNPFSETAISGFEKFQENIPFVAYTTIQMRESAKTGALDGFIMEYQTYINDTELKGDYVFTPFGIRHDSPIYAIGDLSAEKQAILREFVQFATSETYAAKAVEYGFNGLDEYKSEMKSVDKQQITKAQKLWKEKKNGTKKISAVFVADISGSMDGEPLNNLKKSLITGAEYIGKDNSIGLVTYSDDVNINLPVGKFDLNHRSLFTGAVMDLEASGGTATFDGMIVALKMLMEEKAANPDAKLMLFVLSDGETNRGHSLNDIEGILRTLKIPVYTIGYNANISALNNISSINEAASINAESDDVIYKLASLFNAQM</sequence>
<protein>
    <submittedName>
        <fullName evidence="3">von Willebrand factor type A</fullName>
    </submittedName>
</protein>
<keyword evidence="1" id="KW-0812">Transmembrane</keyword>
<keyword evidence="1" id="KW-1133">Transmembrane helix</keyword>
<dbReference type="PROSITE" id="PS50234">
    <property type="entry name" value="VWFA"/>
    <property type="match status" value="1"/>
</dbReference>
<dbReference type="HOGENOM" id="CLU_484711_0_0_9"/>
<dbReference type="Proteomes" id="UP000008467">
    <property type="component" value="Chromosome"/>
</dbReference>
<dbReference type="InterPro" id="IPR036465">
    <property type="entry name" value="vWFA_dom_sf"/>
</dbReference>
<keyword evidence="4" id="KW-1185">Reference proteome</keyword>
<dbReference type="InterPro" id="IPR002035">
    <property type="entry name" value="VWF_A"/>
</dbReference>
<evidence type="ECO:0000256" key="1">
    <source>
        <dbReference type="SAM" id="Phobius"/>
    </source>
</evidence>
<dbReference type="Gene3D" id="3.40.50.410">
    <property type="entry name" value="von Willebrand factor, type A domain"/>
    <property type="match status" value="1"/>
</dbReference>
<dbReference type="SUPFAM" id="SSF53850">
    <property type="entry name" value="Periplasmic binding protein-like II"/>
    <property type="match status" value="1"/>
</dbReference>
<dbReference type="Pfam" id="PF00092">
    <property type="entry name" value="VWA"/>
    <property type="match status" value="1"/>
</dbReference>
<dbReference type="PANTHER" id="PTHR10579:SF43">
    <property type="entry name" value="ZINC FINGER (C3HC4-TYPE RING FINGER) FAMILY PROTEIN"/>
    <property type="match status" value="1"/>
</dbReference>
<dbReference type="CDD" id="cd00198">
    <property type="entry name" value="vWFA"/>
    <property type="match status" value="1"/>
</dbReference>
<evidence type="ECO:0000313" key="3">
    <source>
        <dbReference type="EMBL" id="ADZ82288.1"/>
    </source>
</evidence>
<proteinExistence type="predicted"/>
<feature type="transmembrane region" description="Helical" evidence="1">
    <location>
        <begin position="12"/>
        <end position="30"/>
    </location>
</feature>
<evidence type="ECO:0000313" key="4">
    <source>
        <dbReference type="Proteomes" id="UP000008467"/>
    </source>
</evidence>
<dbReference type="KEGG" id="cle:Clole_0552"/>
<dbReference type="InterPro" id="IPR051266">
    <property type="entry name" value="CLCR"/>
</dbReference>
<feature type="domain" description="VWFA" evidence="2">
    <location>
        <begin position="391"/>
        <end position="564"/>
    </location>
</feature>
<dbReference type="SUPFAM" id="SSF53300">
    <property type="entry name" value="vWA-like"/>
    <property type="match status" value="1"/>
</dbReference>
<dbReference type="AlphaFoldDB" id="F2JM77"/>
<dbReference type="EMBL" id="CP002582">
    <property type="protein sequence ID" value="ADZ82288.1"/>
    <property type="molecule type" value="Genomic_DNA"/>
</dbReference>
<evidence type="ECO:0000259" key="2">
    <source>
        <dbReference type="PROSITE" id="PS50234"/>
    </source>
</evidence>
<reference evidence="3 4" key="1">
    <citation type="journal article" date="2011" name="J. Bacteriol.">
        <title>Complete genome sequence of the cellulose-degrading bacterium Cellulosilyticum lentocellum.</title>
        <authorList>
            <consortium name="US DOE Joint Genome Institute"/>
            <person name="Miller D.A."/>
            <person name="Suen G."/>
            <person name="Bruce D."/>
            <person name="Copeland A."/>
            <person name="Cheng J.F."/>
            <person name="Detter C."/>
            <person name="Goodwin L.A."/>
            <person name="Han C.S."/>
            <person name="Hauser L.J."/>
            <person name="Land M.L."/>
            <person name="Lapidus A."/>
            <person name="Lucas S."/>
            <person name="Meincke L."/>
            <person name="Pitluck S."/>
            <person name="Tapia R."/>
            <person name="Teshima H."/>
            <person name="Woyke T."/>
            <person name="Fox B.G."/>
            <person name="Angert E.R."/>
            <person name="Currie C.R."/>
        </authorList>
    </citation>
    <scope>NUCLEOTIDE SEQUENCE [LARGE SCALE GENOMIC DNA]</scope>
    <source>
        <strain evidence="4">ATCC 49066 / DSM 5427 / NCIMB 11756 / RHM5</strain>
    </source>
</reference>
<organism evidence="3 4">
    <name type="scientific">Cellulosilyticum lentocellum (strain ATCC 49066 / DSM 5427 / NCIMB 11756 / RHM5)</name>
    <name type="common">Clostridium lentocellum</name>
    <dbReference type="NCBI Taxonomy" id="642492"/>
    <lineage>
        <taxon>Bacteria</taxon>
        <taxon>Bacillati</taxon>
        <taxon>Bacillota</taxon>
        <taxon>Clostridia</taxon>
        <taxon>Lachnospirales</taxon>
        <taxon>Cellulosilyticaceae</taxon>
        <taxon>Cellulosilyticum</taxon>
    </lineage>
</organism>
<dbReference type="SMART" id="SM00327">
    <property type="entry name" value="VWA"/>
    <property type="match status" value="1"/>
</dbReference>
<keyword evidence="1" id="KW-0472">Membrane</keyword>
<name>F2JM77_CELLD</name>
<dbReference type="Pfam" id="PF13531">
    <property type="entry name" value="SBP_bac_11"/>
    <property type="match status" value="1"/>
</dbReference>
<dbReference type="STRING" id="642492.Clole_0552"/>
<dbReference type="eggNOG" id="COG2304">
    <property type="taxonomic scope" value="Bacteria"/>
</dbReference>
<dbReference type="RefSeq" id="WP_013655589.1">
    <property type="nucleotide sequence ID" value="NC_015275.1"/>
</dbReference>
<gene>
    <name evidence="3" type="ordered locus">Clole_0552</name>
</gene>